<keyword evidence="4 5" id="KW-0269">Exonuclease</keyword>
<dbReference type="CDD" id="cd04489">
    <property type="entry name" value="ExoVII_LU_OBF"/>
    <property type="match status" value="1"/>
</dbReference>
<reference evidence="10" key="1">
    <citation type="journal article" date="2019" name="Int. J. Syst. Evol. Microbiol.">
        <title>The Global Catalogue of Microorganisms (GCM) 10K type strain sequencing project: providing services to taxonomists for standard genome sequencing and annotation.</title>
        <authorList>
            <consortium name="The Broad Institute Genomics Platform"/>
            <consortium name="The Broad Institute Genome Sequencing Center for Infectious Disease"/>
            <person name="Wu L."/>
            <person name="Ma J."/>
        </authorList>
    </citation>
    <scope>NUCLEOTIDE SEQUENCE [LARGE SCALE GENOMIC DNA]</scope>
    <source>
        <strain evidence="10">CCUG 63287</strain>
    </source>
</reference>
<dbReference type="InterPro" id="IPR003753">
    <property type="entry name" value="Exonuc_VII_L"/>
</dbReference>
<dbReference type="InterPro" id="IPR025824">
    <property type="entry name" value="OB-fold_nuc-bd_dom"/>
</dbReference>
<dbReference type="PANTHER" id="PTHR30008">
    <property type="entry name" value="EXODEOXYRIBONUCLEASE 7 LARGE SUBUNIT"/>
    <property type="match status" value="1"/>
</dbReference>
<keyword evidence="10" id="KW-1185">Reference proteome</keyword>
<comment type="catalytic activity">
    <reaction evidence="5 6">
        <text>Exonucleolytic cleavage in either 5'- to 3'- or 3'- to 5'-direction to yield nucleoside 5'-phosphates.</text>
        <dbReference type="EC" id="3.1.11.6"/>
    </reaction>
</comment>
<dbReference type="EMBL" id="JBHSGD010000005">
    <property type="protein sequence ID" value="MFC4652802.1"/>
    <property type="molecule type" value="Genomic_DNA"/>
</dbReference>
<dbReference type="Pfam" id="PF02601">
    <property type="entry name" value="Exonuc_VII_L"/>
    <property type="match status" value="1"/>
</dbReference>
<evidence type="ECO:0000256" key="2">
    <source>
        <dbReference type="ARBA" id="ARBA00022722"/>
    </source>
</evidence>
<evidence type="ECO:0000259" key="7">
    <source>
        <dbReference type="Pfam" id="PF02601"/>
    </source>
</evidence>
<evidence type="ECO:0000259" key="8">
    <source>
        <dbReference type="Pfam" id="PF13742"/>
    </source>
</evidence>
<keyword evidence="1 5" id="KW-0963">Cytoplasm</keyword>
<evidence type="ECO:0000313" key="10">
    <source>
        <dbReference type="Proteomes" id="UP001595987"/>
    </source>
</evidence>
<evidence type="ECO:0000256" key="6">
    <source>
        <dbReference type="RuleBase" id="RU004355"/>
    </source>
</evidence>
<organism evidence="9 10">
    <name type="scientific">Lactococcus nasutitermitis</name>
    <dbReference type="NCBI Taxonomy" id="1652957"/>
    <lineage>
        <taxon>Bacteria</taxon>
        <taxon>Bacillati</taxon>
        <taxon>Bacillota</taxon>
        <taxon>Bacilli</taxon>
        <taxon>Lactobacillales</taxon>
        <taxon>Streptococcaceae</taxon>
        <taxon>Lactococcus</taxon>
    </lineage>
</organism>
<proteinExistence type="inferred from homology"/>
<dbReference type="Proteomes" id="UP001595987">
    <property type="component" value="Unassembled WGS sequence"/>
</dbReference>
<comment type="similarity">
    <text evidence="5 6">Belongs to the XseA family.</text>
</comment>
<dbReference type="GO" id="GO:0008855">
    <property type="term" value="F:exodeoxyribonuclease VII activity"/>
    <property type="evidence" value="ECO:0007669"/>
    <property type="project" value="UniProtKB-EC"/>
</dbReference>
<comment type="caution">
    <text evidence="9">The sequence shown here is derived from an EMBL/GenBank/DDBJ whole genome shotgun (WGS) entry which is preliminary data.</text>
</comment>
<comment type="function">
    <text evidence="5">Bidirectionally degrades single-stranded DNA into large acid-insoluble oligonucleotides, which are then degraded further into small acid-soluble oligonucleotides.</text>
</comment>
<dbReference type="EC" id="3.1.11.6" evidence="5"/>
<dbReference type="RefSeq" id="WP_213533081.1">
    <property type="nucleotide sequence ID" value="NZ_BOVQ01000001.1"/>
</dbReference>
<dbReference type="NCBIfam" id="TIGR00237">
    <property type="entry name" value="xseA"/>
    <property type="match status" value="1"/>
</dbReference>
<keyword evidence="2 5" id="KW-0540">Nuclease</keyword>
<comment type="subunit">
    <text evidence="5">Heterooligomer composed of large and small subunits.</text>
</comment>
<dbReference type="InterPro" id="IPR020579">
    <property type="entry name" value="Exonuc_VII_lsu_C"/>
</dbReference>
<sequence>MAEYLTVSTLTKYLKAKFDRDPYLERVYLQGEVSNFRQGQYFYQYFSLKDEKATIGAQMPTRDFQQLNFTFENTLKVLCIGRVSLNDKRNQVTFTVEKIIPDGVGELALRLEELKKRLTAEGLFAENHKQAIPQFSKRIAVITASSGAVIHDIITTVDKRFPLSDVVLFASKVSGPGSVEQLVARIEEVNRREDIDLLIIGRGGGSIEDLWSFNEEAVVRAIYNSQVPVISSVGHETDTTLADFVADVRAATPTAAATFATPNTKADLLAWLGEQEVRQQRALSNVIVNFQERVDKLSHSVIFRQPERLYDGFVQKVDYLTERLSSLTEQKLGQNEHRYELASDKLLPAFAKIVENRRNRVDNLYQSLLLLDISKIKARGFAIVTKSDGKIVKSVKDVETGELIALELGDGKVSAEIK</sequence>
<dbReference type="PANTHER" id="PTHR30008:SF0">
    <property type="entry name" value="EXODEOXYRIBONUCLEASE 7 LARGE SUBUNIT"/>
    <property type="match status" value="1"/>
</dbReference>
<evidence type="ECO:0000256" key="5">
    <source>
        <dbReference type="HAMAP-Rule" id="MF_00378"/>
    </source>
</evidence>
<feature type="domain" description="Exonuclease VII large subunit C-terminal" evidence="7">
    <location>
        <begin position="123"/>
        <end position="415"/>
    </location>
</feature>
<evidence type="ECO:0000313" key="9">
    <source>
        <dbReference type="EMBL" id="MFC4652802.1"/>
    </source>
</evidence>
<evidence type="ECO:0000256" key="1">
    <source>
        <dbReference type="ARBA" id="ARBA00022490"/>
    </source>
</evidence>
<evidence type="ECO:0000256" key="3">
    <source>
        <dbReference type="ARBA" id="ARBA00022801"/>
    </source>
</evidence>
<evidence type="ECO:0000256" key="4">
    <source>
        <dbReference type="ARBA" id="ARBA00022839"/>
    </source>
</evidence>
<comment type="subcellular location">
    <subcellularLocation>
        <location evidence="5 6">Cytoplasm</location>
    </subcellularLocation>
</comment>
<dbReference type="Pfam" id="PF13742">
    <property type="entry name" value="tRNA_anti_2"/>
    <property type="match status" value="1"/>
</dbReference>
<feature type="domain" description="OB-fold nucleic acid binding" evidence="8">
    <location>
        <begin position="5"/>
        <end position="99"/>
    </location>
</feature>
<accession>A0ABV9JDH2</accession>
<name>A0ABV9JDH2_9LACT</name>
<dbReference type="HAMAP" id="MF_00378">
    <property type="entry name" value="Exonuc_7_L"/>
    <property type="match status" value="1"/>
</dbReference>
<gene>
    <name evidence="5 9" type="primary">xseA</name>
    <name evidence="9" type="ORF">ACFO26_07750</name>
</gene>
<protein>
    <recommendedName>
        <fullName evidence="5">Exodeoxyribonuclease 7 large subunit</fullName>
        <ecNumber evidence="5">3.1.11.6</ecNumber>
    </recommendedName>
    <alternativeName>
        <fullName evidence="5">Exodeoxyribonuclease VII large subunit</fullName>
        <shortName evidence="5">Exonuclease VII large subunit</shortName>
    </alternativeName>
</protein>
<keyword evidence="3 5" id="KW-0378">Hydrolase</keyword>